<name>A0A8J3LXW2_9ACTN</name>
<evidence type="ECO:0000256" key="1">
    <source>
        <dbReference type="SAM" id="MobiDB-lite"/>
    </source>
</evidence>
<feature type="region of interest" description="Disordered" evidence="1">
    <location>
        <begin position="204"/>
        <end position="225"/>
    </location>
</feature>
<dbReference type="AlphaFoldDB" id="A0A8J3LXW2"/>
<feature type="transmembrane region" description="Helical" evidence="2">
    <location>
        <begin position="20"/>
        <end position="39"/>
    </location>
</feature>
<keyword evidence="2" id="KW-0472">Membrane</keyword>
<accession>A0A8J3LXW2</accession>
<keyword evidence="4" id="KW-1185">Reference proteome</keyword>
<dbReference type="EMBL" id="BONV01000015">
    <property type="protein sequence ID" value="GIG80572.1"/>
    <property type="molecule type" value="Genomic_DNA"/>
</dbReference>
<reference evidence="3 4" key="1">
    <citation type="submission" date="2021-01" db="EMBL/GenBank/DDBJ databases">
        <title>Whole genome shotgun sequence of Planotetraspora kaengkrachanensis NBRC 104272.</title>
        <authorList>
            <person name="Komaki H."/>
            <person name="Tamura T."/>
        </authorList>
    </citation>
    <scope>NUCLEOTIDE SEQUENCE [LARGE SCALE GENOMIC DNA]</scope>
    <source>
        <strain evidence="3 4">NBRC 104272</strain>
    </source>
</reference>
<keyword evidence="2" id="KW-0812">Transmembrane</keyword>
<evidence type="ECO:0000313" key="4">
    <source>
        <dbReference type="Proteomes" id="UP000630097"/>
    </source>
</evidence>
<keyword evidence="2" id="KW-1133">Transmembrane helix</keyword>
<comment type="caution">
    <text evidence="3">The sequence shown here is derived from an EMBL/GenBank/DDBJ whole genome shotgun (WGS) entry which is preliminary data.</text>
</comment>
<evidence type="ECO:0000313" key="3">
    <source>
        <dbReference type="EMBL" id="GIG80572.1"/>
    </source>
</evidence>
<proteinExistence type="predicted"/>
<sequence>MERLTVIVKHVDPEASMDITVWLSGLMALAGVGLGGLLSSRAQDRAWKREEQRRWRDARRATYGEFVSAVREYRLFVSGPDTRVEVWMHPDGTRLIPAIDSEDGECQTKMEASFTAVQMVAREQETVDKAHFLTSIARRVAVARVVYGPGKVPSDLDESLFTAERDFINSARRDLGLLDMNDVPFPQVLADIDNTLREAYRHQSQERAEIRQEEFRHRDDAHNHQ</sequence>
<evidence type="ECO:0000256" key="2">
    <source>
        <dbReference type="SAM" id="Phobius"/>
    </source>
</evidence>
<dbReference type="Proteomes" id="UP000630097">
    <property type="component" value="Unassembled WGS sequence"/>
</dbReference>
<gene>
    <name evidence="3" type="ORF">Pka01_36990</name>
</gene>
<protein>
    <submittedName>
        <fullName evidence="3">Uncharacterized protein</fullName>
    </submittedName>
</protein>
<organism evidence="3 4">
    <name type="scientific">Planotetraspora kaengkrachanensis</name>
    <dbReference type="NCBI Taxonomy" id="575193"/>
    <lineage>
        <taxon>Bacteria</taxon>
        <taxon>Bacillati</taxon>
        <taxon>Actinomycetota</taxon>
        <taxon>Actinomycetes</taxon>
        <taxon>Streptosporangiales</taxon>
        <taxon>Streptosporangiaceae</taxon>
        <taxon>Planotetraspora</taxon>
    </lineage>
</organism>